<dbReference type="InterPro" id="IPR036631">
    <property type="entry name" value="MGMT_N_sf"/>
</dbReference>
<feature type="domain" description="Methylated-DNA-[protein]-cysteine S-methyltransferase DNA binding" evidence="9">
    <location>
        <begin position="88"/>
        <end position="166"/>
    </location>
</feature>
<keyword evidence="7" id="KW-0234">DNA repair</keyword>
<reference evidence="11 12" key="1">
    <citation type="journal article" date="2013" name="Genome Biol. Evol.">
        <title>Complete genomes of two dipteran-associated spiroplasmas provided insights into the origin, dynamics, and impacts of viral invasion in spiroplasma.</title>
        <authorList>
            <person name="Ku C."/>
            <person name="Lo W.S."/>
            <person name="Chen L.L."/>
            <person name="Kuo C.H."/>
        </authorList>
    </citation>
    <scope>NUCLEOTIDE SEQUENCE [LARGE SCALE GENOMIC DNA]</scope>
    <source>
        <strain evidence="11">EA-1</strain>
    </source>
</reference>
<keyword evidence="4 11" id="KW-0489">Methyltransferase</keyword>
<dbReference type="OrthoDB" id="9802228at2"/>
<dbReference type="GO" id="GO:0003908">
    <property type="term" value="F:methylated-DNA-[protein]-cysteine S-methyltransferase activity"/>
    <property type="evidence" value="ECO:0007669"/>
    <property type="project" value="UniProtKB-EC"/>
</dbReference>
<keyword evidence="6" id="KW-0227">DNA damage</keyword>
<evidence type="ECO:0000256" key="6">
    <source>
        <dbReference type="ARBA" id="ARBA00022763"/>
    </source>
</evidence>
<dbReference type="KEGG" id="ssyr:SSYRP_v1c09500"/>
<sequence length="167" mass="19334">MGQTVTWYYCKMIINNEEWIIAASDKGLIFVGQTEQELINYKDKIKNQEIILRENGDKLVRYCNQIKEYFHHQRKVFTLPLDLIGTTFQQVVWNSLLTIPYGQTKYYQEIAEIINRPQATRAVGQAIGANPVLIIVPCHRVIGKNKNLTGFRGGLTLKEHLLKLEQE</sequence>
<dbReference type="InterPro" id="IPR001497">
    <property type="entry name" value="MethylDNA_cys_MeTrfase_AS"/>
</dbReference>
<dbReference type="GO" id="GO:0006281">
    <property type="term" value="P:DNA repair"/>
    <property type="evidence" value="ECO:0007669"/>
    <property type="project" value="UniProtKB-KW"/>
</dbReference>
<dbReference type="Gene3D" id="3.30.160.70">
    <property type="entry name" value="Methylated DNA-protein cysteine methyltransferase domain"/>
    <property type="match status" value="1"/>
</dbReference>
<dbReference type="SUPFAM" id="SSF46767">
    <property type="entry name" value="Methylated DNA-protein cysteine methyltransferase, C-terminal domain"/>
    <property type="match status" value="1"/>
</dbReference>
<dbReference type="PATRIC" id="fig|1276229.3.peg.941"/>
<evidence type="ECO:0000256" key="2">
    <source>
        <dbReference type="ARBA" id="ARBA00008711"/>
    </source>
</evidence>
<dbReference type="InterPro" id="IPR036217">
    <property type="entry name" value="MethylDNA_cys_MeTrfase_DNAb"/>
</dbReference>
<dbReference type="Gene3D" id="1.10.10.10">
    <property type="entry name" value="Winged helix-like DNA-binding domain superfamily/Winged helix DNA-binding domain"/>
    <property type="match status" value="1"/>
</dbReference>
<evidence type="ECO:0000256" key="3">
    <source>
        <dbReference type="ARBA" id="ARBA00011918"/>
    </source>
</evidence>
<evidence type="ECO:0000313" key="11">
    <source>
        <dbReference type="EMBL" id="AGM26537.1"/>
    </source>
</evidence>
<name>R4U4Y0_9MOLU</name>
<dbReference type="SUPFAM" id="SSF53155">
    <property type="entry name" value="Methylated DNA-protein cysteine methyltransferase domain"/>
    <property type="match status" value="1"/>
</dbReference>
<comment type="similarity">
    <text evidence="2">Belongs to the MGMT family.</text>
</comment>
<dbReference type="PROSITE" id="PS00374">
    <property type="entry name" value="MGMT"/>
    <property type="match status" value="1"/>
</dbReference>
<dbReference type="FunFam" id="1.10.10.10:FF:000214">
    <property type="entry name" value="Methylated-DNA--protein-cysteine methyltransferase"/>
    <property type="match status" value="1"/>
</dbReference>
<evidence type="ECO:0000256" key="5">
    <source>
        <dbReference type="ARBA" id="ARBA00022679"/>
    </source>
</evidence>
<keyword evidence="5 11" id="KW-0808">Transferase</keyword>
<dbReference type="PANTHER" id="PTHR10815:SF12">
    <property type="entry name" value="METHYLATED-DNA--PROTEIN-CYSTEINE METHYLTRANSFERASE, INDUCIBLE"/>
    <property type="match status" value="1"/>
</dbReference>
<evidence type="ECO:0000256" key="1">
    <source>
        <dbReference type="ARBA" id="ARBA00001286"/>
    </source>
</evidence>
<dbReference type="InterPro" id="IPR008332">
    <property type="entry name" value="MethylG_MeTrfase_N"/>
</dbReference>
<dbReference type="HOGENOM" id="CLU_000445_52_2_14"/>
<evidence type="ECO:0000256" key="7">
    <source>
        <dbReference type="ARBA" id="ARBA00023204"/>
    </source>
</evidence>
<dbReference type="InterPro" id="IPR036388">
    <property type="entry name" value="WH-like_DNA-bd_sf"/>
</dbReference>
<evidence type="ECO:0000256" key="4">
    <source>
        <dbReference type="ARBA" id="ARBA00022603"/>
    </source>
</evidence>
<feature type="domain" description="Methylguanine DNA methyltransferase ribonuclease-like" evidence="10">
    <location>
        <begin position="20"/>
        <end position="83"/>
    </location>
</feature>
<dbReference type="Proteomes" id="UP000013963">
    <property type="component" value="Chromosome"/>
</dbReference>
<accession>R4U4Y0</accession>
<dbReference type="RefSeq" id="WP_016341176.1">
    <property type="nucleotide sequence ID" value="NC_021284.1"/>
</dbReference>
<evidence type="ECO:0000259" key="9">
    <source>
        <dbReference type="Pfam" id="PF01035"/>
    </source>
</evidence>
<organism evidence="11 12">
    <name type="scientific">Spiroplasma syrphidicola EA-1</name>
    <dbReference type="NCBI Taxonomy" id="1276229"/>
    <lineage>
        <taxon>Bacteria</taxon>
        <taxon>Bacillati</taxon>
        <taxon>Mycoplasmatota</taxon>
        <taxon>Mollicutes</taxon>
        <taxon>Entomoplasmatales</taxon>
        <taxon>Spiroplasmataceae</taxon>
        <taxon>Spiroplasma</taxon>
    </lineage>
</organism>
<dbReference type="EC" id="2.1.1.63" evidence="3"/>
<comment type="catalytic activity">
    <reaction evidence="8">
        <text>a 6-O-methyl-2'-deoxyguanosine in DNA + L-cysteinyl-[protein] = S-methyl-L-cysteinyl-[protein] + a 2'-deoxyguanosine in DNA</text>
        <dbReference type="Rhea" id="RHEA:24000"/>
        <dbReference type="Rhea" id="RHEA-COMP:10131"/>
        <dbReference type="Rhea" id="RHEA-COMP:10132"/>
        <dbReference type="Rhea" id="RHEA-COMP:11367"/>
        <dbReference type="Rhea" id="RHEA-COMP:11368"/>
        <dbReference type="ChEBI" id="CHEBI:29950"/>
        <dbReference type="ChEBI" id="CHEBI:82612"/>
        <dbReference type="ChEBI" id="CHEBI:85445"/>
        <dbReference type="ChEBI" id="CHEBI:85448"/>
        <dbReference type="EC" id="2.1.1.63"/>
    </reaction>
</comment>
<dbReference type="Pfam" id="PF01035">
    <property type="entry name" value="DNA_binding_1"/>
    <property type="match status" value="1"/>
</dbReference>
<dbReference type="NCBIfam" id="TIGR00589">
    <property type="entry name" value="ogt"/>
    <property type="match status" value="1"/>
</dbReference>
<gene>
    <name evidence="11" type="primary">ogt</name>
    <name evidence="11" type="ORF">SSYRP_v1c09500</name>
</gene>
<dbReference type="eggNOG" id="COG0350">
    <property type="taxonomic scope" value="Bacteria"/>
</dbReference>
<evidence type="ECO:0000256" key="8">
    <source>
        <dbReference type="ARBA" id="ARBA00049348"/>
    </source>
</evidence>
<dbReference type="InterPro" id="IPR014048">
    <property type="entry name" value="MethylDNA_cys_MeTrfase_DNA-bd"/>
</dbReference>
<dbReference type="EMBL" id="CP005078">
    <property type="protein sequence ID" value="AGM26537.1"/>
    <property type="molecule type" value="Genomic_DNA"/>
</dbReference>
<protein>
    <recommendedName>
        <fullName evidence="3">methylated-DNA--[protein]-cysteine S-methyltransferase</fullName>
        <ecNumber evidence="3">2.1.1.63</ecNumber>
    </recommendedName>
</protein>
<evidence type="ECO:0000259" key="10">
    <source>
        <dbReference type="Pfam" id="PF02870"/>
    </source>
</evidence>
<dbReference type="GO" id="GO:0032259">
    <property type="term" value="P:methylation"/>
    <property type="evidence" value="ECO:0007669"/>
    <property type="project" value="UniProtKB-KW"/>
</dbReference>
<dbReference type="AlphaFoldDB" id="R4U4Y0"/>
<proteinExistence type="inferred from homology"/>
<dbReference type="CDD" id="cd06445">
    <property type="entry name" value="ATase"/>
    <property type="match status" value="1"/>
</dbReference>
<evidence type="ECO:0000313" key="12">
    <source>
        <dbReference type="Proteomes" id="UP000013963"/>
    </source>
</evidence>
<dbReference type="STRING" id="1276229.SSYRP_v1c09500"/>
<dbReference type="Pfam" id="PF02870">
    <property type="entry name" value="Methyltransf_1N"/>
    <property type="match status" value="1"/>
</dbReference>
<keyword evidence="12" id="KW-1185">Reference proteome</keyword>
<dbReference type="PANTHER" id="PTHR10815">
    <property type="entry name" value="METHYLATED-DNA--PROTEIN-CYSTEINE METHYLTRANSFERASE"/>
    <property type="match status" value="1"/>
</dbReference>
<comment type="catalytic activity">
    <reaction evidence="1">
        <text>a 4-O-methyl-thymidine in DNA + L-cysteinyl-[protein] = a thymidine in DNA + S-methyl-L-cysteinyl-[protein]</text>
        <dbReference type="Rhea" id="RHEA:53428"/>
        <dbReference type="Rhea" id="RHEA-COMP:10131"/>
        <dbReference type="Rhea" id="RHEA-COMP:10132"/>
        <dbReference type="Rhea" id="RHEA-COMP:13555"/>
        <dbReference type="Rhea" id="RHEA-COMP:13556"/>
        <dbReference type="ChEBI" id="CHEBI:29950"/>
        <dbReference type="ChEBI" id="CHEBI:82612"/>
        <dbReference type="ChEBI" id="CHEBI:137386"/>
        <dbReference type="ChEBI" id="CHEBI:137387"/>
        <dbReference type="EC" id="2.1.1.63"/>
    </reaction>
</comment>